<proteinExistence type="predicted"/>
<evidence type="ECO:0000313" key="2">
    <source>
        <dbReference type="Proteomes" id="UP000051672"/>
    </source>
</evidence>
<comment type="caution">
    <text evidence="1">The sequence shown here is derived from an EMBL/GenBank/DDBJ whole genome shotgun (WGS) entry which is preliminary data.</text>
</comment>
<dbReference type="STRING" id="1423727.FC34_GL000778"/>
<dbReference type="Proteomes" id="UP000051672">
    <property type="component" value="Unassembled WGS sequence"/>
</dbReference>
<name>A0A0R2B0E7_9LACO</name>
<organism evidence="1 2">
    <name type="scientific">Lacticaseibacillus brantae DSM 23927</name>
    <dbReference type="NCBI Taxonomy" id="1423727"/>
    <lineage>
        <taxon>Bacteria</taxon>
        <taxon>Bacillati</taxon>
        <taxon>Bacillota</taxon>
        <taxon>Bacilli</taxon>
        <taxon>Lactobacillales</taxon>
        <taxon>Lactobacillaceae</taxon>
        <taxon>Lacticaseibacillus</taxon>
    </lineage>
</organism>
<dbReference type="EMBL" id="AYZQ01000001">
    <property type="protein sequence ID" value="KRM73057.1"/>
    <property type="molecule type" value="Genomic_DNA"/>
</dbReference>
<dbReference type="AlphaFoldDB" id="A0A0R2B0E7"/>
<accession>A0A0R2B0E7</accession>
<gene>
    <name evidence="1" type="ORF">FC34_GL000778</name>
</gene>
<protein>
    <submittedName>
        <fullName evidence="1">Uncharacterized protein</fullName>
    </submittedName>
</protein>
<reference evidence="1 2" key="1">
    <citation type="journal article" date="2015" name="Genome Announc.">
        <title>Expanding the biotechnology potential of lactobacilli through comparative genomics of 213 strains and associated genera.</title>
        <authorList>
            <person name="Sun Z."/>
            <person name="Harris H.M."/>
            <person name="McCann A."/>
            <person name="Guo C."/>
            <person name="Argimon S."/>
            <person name="Zhang W."/>
            <person name="Yang X."/>
            <person name="Jeffery I.B."/>
            <person name="Cooney J.C."/>
            <person name="Kagawa T.F."/>
            <person name="Liu W."/>
            <person name="Song Y."/>
            <person name="Salvetti E."/>
            <person name="Wrobel A."/>
            <person name="Rasinkangas P."/>
            <person name="Parkhill J."/>
            <person name="Rea M.C."/>
            <person name="O'Sullivan O."/>
            <person name="Ritari J."/>
            <person name="Douillard F.P."/>
            <person name="Paul Ross R."/>
            <person name="Yang R."/>
            <person name="Briner A.E."/>
            <person name="Felis G.E."/>
            <person name="de Vos W.M."/>
            <person name="Barrangou R."/>
            <person name="Klaenhammer T.R."/>
            <person name="Caufield P.W."/>
            <person name="Cui Y."/>
            <person name="Zhang H."/>
            <person name="O'Toole P.W."/>
        </authorList>
    </citation>
    <scope>NUCLEOTIDE SEQUENCE [LARGE SCALE GENOMIC DNA]</scope>
    <source>
        <strain evidence="1 2">DSM 23927</strain>
    </source>
</reference>
<dbReference type="PATRIC" id="fig|1423727.3.peg.785"/>
<keyword evidence="2" id="KW-1185">Reference proteome</keyword>
<evidence type="ECO:0000313" key="1">
    <source>
        <dbReference type="EMBL" id="KRM73057.1"/>
    </source>
</evidence>
<sequence length="96" mass="10735">MIAALSIIIVLTLTVVMTVNSQLKKANQRNLEAMIQTVNMQIEVDYQRLELDRSNFDSPAALVSASVISDKQRQALEDGHARYQLTPAPPKFVLPR</sequence>